<evidence type="ECO:0000313" key="3">
    <source>
        <dbReference type="EMBL" id="KAF0756885.1"/>
    </source>
</evidence>
<evidence type="ECO:0000256" key="1">
    <source>
        <dbReference type="PROSITE-ProRule" id="PRU00042"/>
    </source>
</evidence>
<keyword evidence="1" id="KW-0863">Zinc-finger</keyword>
<proteinExistence type="predicted"/>
<dbReference type="Proteomes" id="UP000478052">
    <property type="component" value="Unassembled WGS sequence"/>
</dbReference>
<dbReference type="AlphaFoldDB" id="A0A6G0YJC9"/>
<comment type="caution">
    <text evidence="3">The sequence shown here is derived from an EMBL/GenBank/DDBJ whole genome shotgun (WGS) entry which is preliminary data.</text>
</comment>
<keyword evidence="1" id="KW-0479">Metal-binding</keyword>
<reference evidence="3 4" key="1">
    <citation type="submission" date="2019-08" db="EMBL/GenBank/DDBJ databases">
        <title>Whole genome of Aphis craccivora.</title>
        <authorList>
            <person name="Voronova N.V."/>
            <person name="Shulinski R.S."/>
            <person name="Bandarenka Y.V."/>
            <person name="Zhorov D.G."/>
            <person name="Warner D."/>
        </authorList>
    </citation>
    <scope>NUCLEOTIDE SEQUENCE [LARGE SCALE GENOMIC DNA]</scope>
    <source>
        <strain evidence="3">180601</strain>
        <tissue evidence="3">Whole Body</tissue>
    </source>
</reference>
<organism evidence="3 4">
    <name type="scientific">Aphis craccivora</name>
    <name type="common">Cowpea aphid</name>
    <dbReference type="NCBI Taxonomy" id="307492"/>
    <lineage>
        <taxon>Eukaryota</taxon>
        <taxon>Metazoa</taxon>
        <taxon>Ecdysozoa</taxon>
        <taxon>Arthropoda</taxon>
        <taxon>Hexapoda</taxon>
        <taxon>Insecta</taxon>
        <taxon>Pterygota</taxon>
        <taxon>Neoptera</taxon>
        <taxon>Paraneoptera</taxon>
        <taxon>Hemiptera</taxon>
        <taxon>Sternorrhyncha</taxon>
        <taxon>Aphidomorpha</taxon>
        <taxon>Aphidoidea</taxon>
        <taxon>Aphididae</taxon>
        <taxon>Aphidini</taxon>
        <taxon>Aphis</taxon>
        <taxon>Aphis</taxon>
    </lineage>
</organism>
<protein>
    <submittedName>
        <fullName evidence="3">Zinc finger protein 567-like</fullName>
    </submittedName>
</protein>
<evidence type="ECO:0000313" key="4">
    <source>
        <dbReference type="Proteomes" id="UP000478052"/>
    </source>
</evidence>
<dbReference type="GO" id="GO:0008270">
    <property type="term" value="F:zinc ion binding"/>
    <property type="evidence" value="ECO:0007669"/>
    <property type="project" value="UniProtKB-KW"/>
</dbReference>
<dbReference type="OrthoDB" id="10004641at2759"/>
<sequence length="62" mass="7554">MKFLIQILISGYDYDQPKKTRYFCPNNCGKSYKFSNTLNRHVKYECGDLQYNYKILIRLNYE</sequence>
<keyword evidence="1" id="KW-0862">Zinc</keyword>
<dbReference type="InterPro" id="IPR013087">
    <property type="entry name" value="Znf_C2H2_type"/>
</dbReference>
<keyword evidence="4" id="KW-1185">Reference proteome</keyword>
<feature type="domain" description="C2H2-type" evidence="2">
    <location>
        <begin position="22"/>
        <end position="50"/>
    </location>
</feature>
<name>A0A6G0YJC9_APHCR</name>
<accession>A0A6G0YJC9</accession>
<dbReference type="PROSITE" id="PS50157">
    <property type="entry name" value="ZINC_FINGER_C2H2_2"/>
    <property type="match status" value="1"/>
</dbReference>
<dbReference type="EMBL" id="VUJU01003733">
    <property type="protein sequence ID" value="KAF0756885.1"/>
    <property type="molecule type" value="Genomic_DNA"/>
</dbReference>
<gene>
    <name evidence="3" type="ORF">FWK35_00016476</name>
</gene>
<evidence type="ECO:0000259" key="2">
    <source>
        <dbReference type="PROSITE" id="PS50157"/>
    </source>
</evidence>